<accession>A0A0E9RKE6</accession>
<name>A0A0E9RKE6_ANGAN</name>
<organism evidence="1">
    <name type="scientific">Anguilla anguilla</name>
    <name type="common">European freshwater eel</name>
    <name type="synonym">Muraena anguilla</name>
    <dbReference type="NCBI Taxonomy" id="7936"/>
    <lineage>
        <taxon>Eukaryota</taxon>
        <taxon>Metazoa</taxon>
        <taxon>Chordata</taxon>
        <taxon>Craniata</taxon>
        <taxon>Vertebrata</taxon>
        <taxon>Euteleostomi</taxon>
        <taxon>Actinopterygii</taxon>
        <taxon>Neopterygii</taxon>
        <taxon>Teleostei</taxon>
        <taxon>Anguilliformes</taxon>
        <taxon>Anguillidae</taxon>
        <taxon>Anguilla</taxon>
    </lineage>
</organism>
<reference evidence="1" key="1">
    <citation type="submission" date="2014-11" db="EMBL/GenBank/DDBJ databases">
        <authorList>
            <person name="Amaro Gonzalez C."/>
        </authorList>
    </citation>
    <scope>NUCLEOTIDE SEQUENCE</scope>
</reference>
<proteinExistence type="predicted"/>
<protein>
    <submittedName>
        <fullName evidence="1">Uncharacterized protein</fullName>
    </submittedName>
</protein>
<reference evidence="1" key="2">
    <citation type="journal article" date="2015" name="Fish Shellfish Immunol.">
        <title>Early steps in the European eel (Anguilla anguilla)-Vibrio vulnificus interaction in the gills: Role of the RtxA13 toxin.</title>
        <authorList>
            <person name="Callol A."/>
            <person name="Pajuelo D."/>
            <person name="Ebbesson L."/>
            <person name="Teles M."/>
            <person name="MacKenzie S."/>
            <person name="Amaro C."/>
        </authorList>
    </citation>
    <scope>NUCLEOTIDE SEQUENCE</scope>
</reference>
<sequence length="50" mass="5816">MAGMPSCEVTPWRGSMPHTYTATESLPLFLQKYHTYHRLSDLKNIHFCAF</sequence>
<dbReference type="EMBL" id="GBXM01079657">
    <property type="protein sequence ID" value="JAH28920.1"/>
    <property type="molecule type" value="Transcribed_RNA"/>
</dbReference>
<evidence type="ECO:0000313" key="1">
    <source>
        <dbReference type="EMBL" id="JAH28920.1"/>
    </source>
</evidence>
<dbReference type="AlphaFoldDB" id="A0A0E9RKE6"/>